<dbReference type="SFLD" id="SFLDS00003">
    <property type="entry name" value="Haloacid_Dehalogenase"/>
    <property type="match status" value="1"/>
</dbReference>
<dbReference type="EMBL" id="NEVK01000007">
    <property type="protein sequence ID" value="OZI17091.1"/>
    <property type="molecule type" value="Genomic_DNA"/>
</dbReference>
<evidence type="ECO:0000256" key="1">
    <source>
        <dbReference type="ARBA" id="ARBA00022801"/>
    </source>
</evidence>
<dbReference type="Proteomes" id="UP000216947">
    <property type="component" value="Unassembled WGS sequence"/>
</dbReference>
<dbReference type="PRINTS" id="PR00413">
    <property type="entry name" value="HADHALOGNASE"/>
</dbReference>
<keyword evidence="3" id="KW-1185">Reference proteome</keyword>
<dbReference type="InterPro" id="IPR006328">
    <property type="entry name" value="2-HAD"/>
</dbReference>
<accession>A0A261QWJ4</accession>
<evidence type="ECO:0000313" key="2">
    <source>
        <dbReference type="EMBL" id="OZI17091.1"/>
    </source>
</evidence>
<comment type="caution">
    <text evidence="2">The sequence shown here is derived from an EMBL/GenBank/DDBJ whole genome shotgun (WGS) entry which is preliminary data.</text>
</comment>
<keyword evidence="1" id="KW-0378">Hydrolase</keyword>
<dbReference type="Gene3D" id="1.10.150.750">
    <property type="match status" value="1"/>
</dbReference>
<proteinExistence type="predicted"/>
<dbReference type="SFLD" id="SFLDG01129">
    <property type="entry name" value="C1.5:_HAD__Beta-PGM__Phosphata"/>
    <property type="match status" value="1"/>
</dbReference>
<dbReference type="PANTHER" id="PTHR43316">
    <property type="entry name" value="HYDROLASE, HALOACID DELAHOGENASE-RELATED"/>
    <property type="match status" value="1"/>
</dbReference>
<dbReference type="InterPro" id="IPR036412">
    <property type="entry name" value="HAD-like_sf"/>
</dbReference>
<dbReference type="Gene3D" id="3.40.50.1000">
    <property type="entry name" value="HAD superfamily/HAD-like"/>
    <property type="match status" value="1"/>
</dbReference>
<organism evidence="2 3">
    <name type="scientific">Bordetella genomosp. 7</name>
    <dbReference type="NCBI Taxonomy" id="1416805"/>
    <lineage>
        <taxon>Bacteria</taxon>
        <taxon>Pseudomonadati</taxon>
        <taxon>Pseudomonadota</taxon>
        <taxon>Betaproteobacteria</taxon>
        <taxon>Burkholderiales</taxon>
        <taxon>Alcaligenaceae</taxon>
        <taxon>Bordetella</taxon>
    </lineage>
</organism>
<protein>
    <submittedName>
        <fullName evidence="2">Haloacid dehalogenase, type II</fullName>
    </submittedName>
</protein>
<gene>
    <name evidence="2" type="ORF">CAL19_14675</name>
</gene>
<dbReference type="InterPro" id="IPR006439">
    <property type="entry name" value="HAD-SF_hydro_IA"/>
</dbReference>
<dbReference type="PANTHER" id="PTHR43316:SF9">
    <property type="entry name" value="ACID DEHALOGENASE, PUTATIVE (AFU_ORTHOLOGUE AFUA_6G14460)-RELATED"/>
    <property type="match status" value="1"/>
</dbReference>
<evidence type="ECO:0000313" key="3">
    <source>
        <dbReference type="Proteomes" id="UP000216947"/>
    </source>
</evidence>
<dbReference type="GO" id="GO:0019120">
    <property type="term" value="F:hydrolase activity, acting on acid halide bonds, in C-halide compounds"/>
    <property type="evidence" value="ECO:0007669"/>
    <property type="project" value="InterPro"/>
</dbReference>
<reference evidence="3" key="1">
    <citation type="submission" date="2017-05" db="EMBL/GenBank/DDBJ databases">
        <title>Complete and WGS of Bordetella genogroups.</title>
        <authorList>
            <person name="Spilker T."/>
            <person name="Lipuma J."/>
        </authorList>
    </citation>
    <scope>NUCLEOTIDE SEQUENCE [LARGE SCALE GENOMIC DNA]</scope>
    <source>
        <strain evidence="3">AU18089</strain>
    </source>
</reference>
<dbReference type="InterPro" id="IPR051540">
    <property type="entry name" value="S-2-haloacid_dehalogenase"/>
</dbReference>
<sequence length="240" mass="27234">MKLTEFKVLSFDCYGTLIDWERGMTNGLAPLIGRMKAAPDIDRLLEHHARLEAAQQALTPTKLYRDVLAVVYKRLAEEHGLSVPWRECVEYGLGARNWPAFQDSAGVLQYLKKHFKLVVLSNTDNDTFSHSNDKLQVDFDAIYTAQDIGSYKPSLQSFEYMLARQKAAGVEKHEILHVAESLFHDHEPANRIGIASCWIYRRFDKPGYGAAPEPLAMPSYNFQFNSLADFAKAHQEALRA</sequence>
<dbReference type="RefSeq" id="WP_094797203.1">
    <property type="nucleotide sequence ID" value="NZ_NEVK01000007.1"/>
</dbReference>
<dbReference type="NCBIfam" id="TIGR01428">
    <property type="entry name" value="HAD_type_II"/>
    <property type="match status" value="1"/>
</dbReference>
<dbReference type="InterPro" id="IPR023214">
    <property type="entry name" value="HAD_sf"/>
</dbReference>
<dbReference type="Pfam" id="PF00702">
    <property type="entry name" value="Hydrolase"/>
    <property type="match status" value="1"/>
</dbReference>
<dbReference type="AlphaFoldDB" id="A0A261QWJ4"/>
<dbReference type="SUPFAM" id="SSF56784">
    <property type="entry name" value="HAD-like"/>
    <property type="match status" value="1"/>
</dbReference>
<name>A0A261QWJ4_9BORD</name>